<protein>
    <recommendedName>
        <fullName evidence="3">Peptidase S1 domain-containing protein</fullName>
    </recommendedName>
</protein>
<dbReference type="InterPro" id="IPR043504">
    <property type="entry name" value="Peptidase_S1_PA_chymotrypsin"/>
</dbReference>
<dbReference type="AlphaFoldDB" id="A0A8D2DR77"/>
<sequence length="290" mass="32289">ELCASVRLPFAAPSPPLSLGLWFQTCGQTNISCRVEKGKLVEVGKWPWQVSILFLGVYICSGSLIHQQWILTAAHCLQRSEDPTQYSVKVGVQHRPDNTTRLLISRIVIHENYSNLLSQDIALLKLKDAIFWSPLVQPICLPTVHSKLILGSLCWTIGWGLTPKSPYSLQEVAVRIIHNNICNQQYRFILSKDQKQFVGDDMLCAGSELGSDTCQENSGGSLACQVNNTWIQMGVVSWSYRCGGRQRYPGIDTKQIADMRVSNRGGTTPLSWPFLTGCILLVSLGSLWLL</sequence>
<dbReference type="FunFam" id="2.40.10.10:FF:000004">
    <property type="entry name" value="Tryptase gamma 1"/>
    <property type="match status" value="1"/>
</dbReference>
<evidence type="ECO:0000259" key="3">
    <source>
        <dbReference type="PROSITE" id="PS50240"/>
    </source>
</evidence>
<dbReference type="Pfam" id="PF00089">
    <property type="entry name" value="Trypsin"/>
    <property type="match status" value="1"/>
</dbReference>
<evidence type="ECO:0000313" key="5">
    <source>
        <dbReference type="Proteomes" id="UP000694564"/>
    </source>
</evidence>
<dbReference type="SUPFAM" id="SSF50494">
    <property type="entry name" value="Trypsin-like serine proteases"/>
    <property type="match status" value="1"/>
</dbReference>
<organism evidence="4 5">
    <name type="scientific">Sciurus vulgaris</name>
    <name type="common">Eurasian red squirrel</name>
    <dbReference type="NCBI Taxonomy" id="55149"/>
    <lineage>
        <taxon>Eukaryota</taxon>
        <taxon>Metazoa</taxon>
        <taxon>Chordata</taxon>
        <taxon>Craniata</taxon>
        <taxon>Vertebrata</taxon>
        <taxon>Euteleostomi</taxon>
        <taxon>Mammalia</taxon>
        <taxon>Eutheria</taxon>
        <taxon>Euarchontoglires</taxon>
        <taxon>Glires</taxon>
        <taxon>Rodentia</taxon>
        <taxon>Sciuromorpha</taxon>
        <taxon>Sciuridae</taxon>
        <taxon>Sciurinae</taxon>
        <taxon>Sciurini</taxon>
        <taxon>Sciurus</taxon>
    </lineage>
</organism>
<dbReference type="GO" id="GO:0004252">
    <property type="term" value="F:serine-type endopeptidase activity"/>
    <property type="evidence" value="ECO:0007669"/>
    <property type="project" value="InterPro"/>
</dbReference>
<dbReference type="InterPro" id="IPR018114">
    <property type="entry name" value="TRYPSIN_HIS"/>
</dbReference>
<accession>A0A8D2DR77</accession>
<keyword evidence="1" id="KW-1015">Disulfide bond</keyword>
<dbReference type="PROSITE" id="PS00134">
    <property type="entry name" value="TRYPSIN_HIS"/>
    <property type="match status" value="1"/>
</dbReference>
<dbReference type="CDD" id="cd00190">
    <property type="entry name" value="Tryp_SPc"/>
    <property type="match status" value="1"/>
</dbReference>
<evidence type="ECO:0000256" key="2">
    <source>
        <dbReference type="ARBA" id="ARBA00024195"/>
    </source>
</evidence>
<dbReference type="InterPro" id="IPR001254">
    <property type="entry name" value="Trypsin_dom"/>
</dbReference>
<feature type="domain" description="Peptidase S1" evidence="3">
    <location>
        <begin position="35"/>
        <end position="272"/>
    </location>
</feature>
<dbReference type="PRINTS" id="PR00722">
    <property type="entry name" value="CHYMOTRYPSIN"/>
</dbReference>
<reference evidence="4" key="1">
    <citation type="submission" date="2025-08" db="UniProtKB">
        <authorList>
            <consortium name="Ensembl"/>
        </authorList>
    </citation>
    <scope>IDENTIFICATION</scope>
</reference>
<dbReference type="InterPro" id="IPR009003">
    <property type="entry name" value="Peptidase_S1_PA"/>
</dbReference>
<proteinExistence type="inferred from homology"/>
<dbReference type="PANTHER" id="PTHR24256">
    <property type="entry name" value="TRYPTASE-RELATED"/>
    <property type="match status" value="1"/>
</dbReference>
<keyword evidence="5" id="KW-1185">Reference proteome</keyword>
<dbReference type="PROSITE" id="PS50240">
    <property type="entry name" value="TRYPSIN_DOM"/>
    <property type="match status" value="1"/>
</dbReference>
<dbReference type="Gene3D" id="2.40.10.10">
    <property type="entry name" value="Trypsin-like serine proteases"/>
    <property type="match status" value="2"/>
</dbReference>
<evidence type="ECO:0000256" key="1">
    <source>
        <dbReference type="ARBA" id="ARBA00023157"/>
    </source>
</evidence>
<comment type="similarity">
    <text evidence="2">Belongs to the peptidase S1 family. CLIP subfamily.</text>
</comment>
<dbReference type="FunFam" id="2.40.10.10:FF:000002">
    <property type="entry name" value="Transmembrane protease serine"/>
    <property type="match status" value="1"/>
</dbReference>
<dbReference type="SMART" id="SM00020">
    <property type="entry name" value="Tryp_SPc"/>
    <property type="match status" value="1"/>
</dbReference>
<dbReference type="Proteomes" id="UP000694564">
    <property type="component" value="Chromosome 16"/>
</dbReference>
<dbReference type="InterPro" id="IPR051487">
    <property type="entry name" value="Ser/Thr_Proteases_Immune/Dev"/>
</dbReference>
<dbReference type="GO" id="GO:0006508">
    <property type="term" value="P:proteolysis"/>
    <property type="evidence" value="ECO:0007669"/>
    <property type="project" value="InterPro"/>
</dbReference>
<dbReference type="Ensembl" id="ENSSVLT00005031857.1">
    <property type="protein sequence ID" value="ENSSVLP00005028664.1"/>
    <property type="gene ID" value="ENSSVLG00005022652.1"/>
</dbReference>
<dbReference type="GeneTree" id="ENSGT00940000162940"/>
<reference evidence="4" key="2">
    <citation type="submission" date="2025-09" db="UniProtKB">
        <authorList>
            <consortium name="Ensembl"/>
        </authorList>
    </citation>
    <scope>IDENTIFICATION</scope>
</reference>
<name>A0A8D2DR77_SCIVU</name>
<evidence type="ECO:0000313" key="4">
    <source>
        <dbReference type="Ensembl" id="ENSSVLP00005028664.1"/>
    </source>
</evidence>
<dbReference type="InterPro" id="IPR001314">
    <property type="entry name" value="Peptidase_S1A"/>
</dbReference>